<evidence type="ECO:0000313" key="15">
    <source>
        <dbReference type="Proteomes" id="UP001204445"/>
    </source>
</evidence>
<keyword evidence="4" id="KW-0597">Phosphoprotein</keyword>
<dbReference type="CDD" id="cd06225">
    <property type="entry name" value="HAMP"/>
    <property type="match status" value="1"/>
</dbReference>
<feature type="domain" description="HAMP" evidence="13">
    <location>
        <begin position="195"/>
        <end position="247"/>
    </location>
</feature>
<keyword evidence="11" id="KW-0812">Transmembrane</keyword>
<dbReference type="Gene3D" id="3.30.565.10">
    <property type="entry name" value="Histidine kinase-like ATPase, C-terminal domain"/>
    <property type="match status" value="1"/>
</dbReference>
<name>A0AAE3L0Y5_9GAMM</name>
<keyword evidence="7 14" id="KW-0418">Kinase</keyword>
<evidence type="ECO:0000256" key="11">
    <source>
        <dbReference type="SAM" id="Phobius"/>
    </source>
</evidence>
<dbReference type="GO" id="GO:0005524">
    <property type="term" value="F:ATP binding"/>
    <property type="evidence" value="ECO:0007669"/>
    <property type="project" value="UniProtKB-KW"/>
</dbReference>
<comment type="subcellular location">
    <subcellularLocation>
        <location evidence="2">Membrane</location>
    </subcellularLocation>
</comment>
<dbReference type="InterPro" id="IPR003594">
    <property type="entry name" value="HATPase_dom"/>
</dbReference>
<evidence type="ECO:0000256" key="6">
    <source>
        <dbReference type="ARBA" id="ARBA00022741"/>
    </source>
</evidence>
<dbReference type="EC" id="2.7.13.3" evidence="3"/>
<dbReference type="EMBL" id="JANUCT010000007">
    <property type="protein sequence ID" value="MCS3903249.1"/>
    <property type="molecule type" value="Genomic_DNA"/>
</dbReference>
<keyword evidence="10" id="KW-0175">Coiled coil</keyword>
<dbReference type="InterPro" id="IPR005467">
    <property type="entry name" value="His_kinase_dom"/>
</dbReference>
<evidence type="ECO:0000313" key="14">
    <source>
        <dbReference type="EMBL" id="MCS3903249.1"/>
    </source>
</evidence>
<dbReference type="RefSeq" id="WP_259054881.1">
    <property type="nucleotide sequence ID" value="NZ_JANUCT010000007.1"/>
</dbReference>
<dbReference type="SMART" id="SM00388">
    <property type="entry name" value="HisKA"/>
    <property type="match status" value="1"/>
</dbReference>
<dbReference type="InterPro" id="IPR003660">
    <property type="entry name" value="HAMP_dom"/>
</dbReference>
<dbReference type="SUPFAM" id="SSF47384">
    <property type="entry name" value="Homodimeric domain of signal transducing histidine kinase"/>
    <property type="match status" value="1"/>
</dbReference>
<keyword evidence="11" id="KW-0472">Membrane</keyword>
<evidence type="ECO:0000259" key="13">
    <source>
        <dbReference type="PROSITE" id="PS50885"/>
    </source>
</evidence>
<evidence type="ECO:0000256" key="4">
    <source>
        <dbReference type="ARBA" id="ARBA00022553"/>
    </source>
</evidence>
<proteinExistence type="predicted"/>
<sequence length="497" mass="55159">MRPPALLQRYTLRTALLLFVLIPFVLLMGVGGYYSLQQLEQQVEKRMQEDIELIARAIRLPLSHALERGRIGGIEQALASAFHIDRVYGVYVYDENGKQIAASGTRDAQVPSDRAAEIASTGGLQSEYDEAGGQQIFSYFLPLTDSGGRISGLLQVTRRGSDFQTYVNEVRMEVLMGLGITALVLTLIVFFGHYGAIGRYLRSMENSMARIGAGESELRVPEEGPAELSTLSHGINKMLDRIHASQQQIEQQRERELELRLRLQQSEKLAAIGRLASGVAHELGTPLSTIDGNAQRLLRRDDLHERQRQAIEQMRGEVQRMEKIIHQLMDFGRRNPLQQRPVRAATLVHSVRDQCQRDIESGAVDIELLGDNPGPQVAVDSMRIEQALGNLLRNAIQAASSRVRVQWTSTDETVVFTVEDDGPGIDSEHMSRLFEPFYTTKPVGEGTGLGLAVVHAAVNDHNGRIEVDTSPDLGGARFCIYLNEYIGSENAAEHEVV</sequence>
<dbReference type="InterPro" id="IPR036890">
    <property type="entry name" value="HATPase_C_sf"/>
</dbReference>
<dbReference type="SMART" id="SM00304">
    <property type="entry name" value="HAMP"/>
    <property type="match status" value="1"/>
</dbReference>
<keyword evidence="8" id="KW-0067">ATP-binding</keyword>
<feature type="coiled-coil region" evidence="10">
    <location>
        <begin position="235"/>
        <end position="269"/>
    </location>
</feature>
<dbReference type="SUPFAM" id="SSF55874">
    <property type="entry name" value="ATPase domain of HSP90 chaperone/DNA topoisomerase II/histidine kinase"/>
    <property type="match status" value="1"/>
</dbReference>
<dbReference type="PANTHER" id="PTHR43065">
    <property type="entry name" value="SENSOR HISTIDINE KINASE"/>
    <property type="match status" value="1"/>
</dbReference>
<evidence type="ECO:0000256" key="3">
    <source>
        <dbReference type="ARBA" id="ARBA00012438"/>
    </source>
</evidence>
<reference evidence="14" key="1">
    <citation type="submission" date="2022-08" db="EMBL/GenBank/DDBJ databases">
        <title>Genomic Encyclopedia of Type Strains, Phase III (KMG-III): the genomes of soil and plant-associated and newly described type strains.</title>
        <authorList>
            <person name="Whitman W."/>
        </authorList>
    </citation>
    <scope>NUCLEOTIDE SEQUENCE</scope>
    <source>
        <strain evidence="14">HMT 1</strain>
    </source>
</reference>
<dbReference type="Gene3D" id="6.10.340.10">
    <property type="match status" value="1"/>
</dbReference>
<evidence type="ECO:0000259" key="12">
    <source>
        <dbReference type="PROSITE" id="PS50109"/>
    </source>
</evidence>
<dbReference type="GO" id="GO:0000155">
    <property type="term" value="F:phosphorelay sensor kinase activity"/>
    <property type="evidence" value="ECO:0007669"/>
    <property type="project" value="InterPro"/>
</dbReference>
<feature type="domain" description="Histidine kinase" evidence="12">
    <location>
        <begin position="278"/>
        <end position="486"/>
    </location>
</feature>
<evidence type="ECO:0000256" key="2">
    <source>
        <dbReference type="ARBA" id="ARBA00004370"/>
    </source>
</evidence>
<comment type="caution">
    <text evidence="14">The sequence shown here is derived from an EMBL/GenBank/DDBJ whole genome shotgun (WGS) entry which is preliminary data.</text>
</comment>
<dbReference type="CDD" id="cd00075">
    <property type="entry name" value="HATPase"/>
    <property type="match status" value="1"/>
</dbReference>
<dbReference type="CDD" id="cd00082">
    <property type="entry name" value="HisKA"/>
    <property type="match status" value="1"/>
</dbReference>
<dbReference type="PROSITE" id="PS50885">
    <property type="entry name" value="HAMP"/>
    <property type="match status" value="1"/>
</dbReference>
<evidence type="ECO:0000256" key="5">
    <source>
        <dbReference type="ARBA" id="ARBA00022679"/>
    </source>
</evidence>
<dbReference type="SMART" id="SM00387">
    <property type="entry name" value="HATPase_c"/>
    <property type="match status" value="1"/>
</dbReference>
<keyword evidence="6" id="KW-0547">Nucleotide-binding</keyword>
<dbReference type="Pfam" id="PF00672">
    <property type="entry name" value="HAMP"/>
    <property type="match status" value="1"/>
</dbReference>
<dbReference type="CDD" id="cd18773">
    <property type="entry name" value="PDC1_HK_sensor"/>
    <property type="match status" value="1"/>
</dbReference>
<dbReference type="GO" id="GO:0016020">
    <property type="term" value="C:membrane"/>
    <property type="evidence" value="ECO:0007669"/>
    <property type="project" value="UniProtKB-SubCell"/>
</dbReference>
<dbReference type="InterPro" id="IPR004358">
    <property type="entry name" value="Sig_transdc_His_kin-like_C"/>
</dbReference>
<dbReference type="AlphaFoldDB" id="A0AAE3L0Y5"/>
<feature type="transmembrane region" description="Helical" evidence="11">
    <location>
        <begin position="12"/>
        <end position="36"/>
    </location>
</feature>
<keyword evidence="15" id="KW-1185">Reference proteome</keyword>
<evidence type="ECO:0000256" key="10">
    <source>
        <dbReference type="SAM" id="Coils"/>
    </source>
</evidence>
<dbReference type="PROSITE" id="PS50109">
    <property type="entry name" value="HIS_KIN"/>
    <property type="match status" value="1"/>
</dbReference>
<evidence type="ECO:0000256" key="1">
    <source>
        <dbReference type="ARBA" id="ARBA00000085"/>
    </source>
</evidence>
<dbReference type="Gene3D" id="1.10.287.130">
    <property type="match status" value="1"/>
</dbReference>
<keyword evidence="9" id="KW-0902">Two-component regulatory system</keyword>
<dbReference type="InterPro" id="IPR036097">
    <property type="entry name" value="HisK_dim/P_sf"/>
</dbReference>
<gene>
    <name evidence="14" type="ORF">J2T55_001269</name>
</gene>
<keyword evidence="5" id="KW-0808">Transferase</keyword>
<feature type="transmembrane region" description="Helical" evidence="11">
    <location>
        <begin position="174"/>
        <end position="196"/>
    </location>
</feature>
<protein>
    <recommendedName>
        <fullName evidence="3">histidine kinase</fullName>
        <ecNumber evidence="3">2.7.13.3</ecNumber>
    </recommendedName>
</protein>
<organism evidence="14 15">
    <name type="scientific">Methylohalomonas lacus</name>
    <dbReference type="NCBI Taxonomy" id="398773"/>
    <lineage>
        <taxon>Bacteria</taxon>
        <taxon>Pseudomonadati</taxon>
        <taxon>Pseudomonadota</taxon>
        <taxon>Gammaproteobacteria</taxon>
        <taxon>Methylohalomonadales</taxon>
        <taxon>Methylohalomonadaceae</taxon>
        <taxon>Methylohalomonas</taxon>
    </lineage>
</organism>
<dbReference type="PRINTS" id="PR00344">
    <property type="entry name" value="BCTRLSENSOR"/>
</dbReference>
<dbReference type="Proteomes" id="UP001204445">
    <property type="component" value="Unassembled WGS sequence"/>
</dbReference>
<evidence type="ECO:0000256" key="8">
    <source>
        <dbReference type="ARBA" id="ARBA00022840"/>
    </source>
</evidence>
<dbReference type="Pfam" id="PF00512">
    <property type="entry name" value="HisKA"/>
    <property type="match status" value="1"/>
</dbReference>
<accession>A0AAE3L0Y5</accession>
<evidence type="ECO:0000256" key="9">
    <source>
        <dbReference type="ARBA" id="ARBA00023012"/>
    </source>
</evidence>
<evidence type="ECO:0000256" key="7">
    <source>
        <dbReference type="ARBA" id="ARBA00022777"/>
    </source>
</evidence>
<keyword evidence="11" id="KW-1133">Transmembrane helix</keyword>
<dbReference type="PANTHER" id="PTHR43065:SF10">
    <property type="entry name" value="PEROXIDE STRESS-ACTIVATED HISTIDINE KINASE MAK3"/>
    <property type="match status" value="1"/>
</dbReference>
<dbReference type="Pfam" id="PF02518">
    <property type="entry name" value="HATPase_c"/>
    <property type="match status" value="1"/>
</dbReference>
<comment type="catalytic activity">
    <reaction evidence="1">
        <text>ATP + protein L-histidine = ADP + protein N-phospho-L-histidine.</text>
        <dbReference type="EC" id="2.7.13.3"/>
    </reaction>
</comment>
<dbReference type="InterPro" id="IPR003661">
    <property type="entry name" value="HisK_dim/P_dom"/>
</dbReference>